<dbReference type="Proteomes" id="UP001371305">
    <property type="component" value="Unassembled WGS sequence"/>
</dbReference>
<accession>A0ABU9B324</accession>
<dbReference type="EMBL" id="JBBUKT010000018">
    <property type="protein sequence ID" value="MEK7954306.1"/>
    <property type="molecule type" value="Genomic_DNA"/>
</dbReference>
<proteinExistence type="predicted"/>
<protein>
    <submittedName>
        <fullName evidence="3">BZIP transcription factor</fullName>
    </submittedName>
</protein>
<feature type="compositionally biased region" description="Pro residues" evidence="1">
    <location>
        <begin position="113"/>
        <end position="122"/>
    </location>
</feature>
<organism evidence="3 4">
    <name type="scientific">Luteolibacter soli</name>
    <dbReference type="NCBI Taxonomy" id="3135280"/>
    <lineage>
        <taxon>Bacteria</taxon>
        <taxon>Pseudomonadati</taxon>
        <taxon>Verrucomicrobiota</taxon>
        <taxon>Verrucomicrobiia</taxon>
        <taxon>Verrucomicrobiales</taxon>
        <taxon>Verrucomicrobiaceae</taxon>
        <taxon>Luteolibacter</taxon>
    </lineage>
</organism>
<evidence type="ECO:0000256" key="2">
    <source>
        <dbReference type="SAM" id="SignalP"/>
    </source>
</evidence>
<dbReference type="RefSeq" id="WP_341408074.1">
    <property type="nucleotide sequence ID" value="NZ_JBBUKT010000018.1"/>
</dbReference>
<feature type="signal peptide" evidence="2">
    <location>
        <begin position="1"/>
        <end position="20"/>
    </location>
</feature>
<evidence type="ECO:0000313" key="4">
    <source>
        <dbReference type="Proteomes" id="UP001371305"/>
    </source>
</evidence>
<sequence>MKLLPLILAIAMSALCPLVAQQPAEAKHEPVKLSLVGGDSITGTVSGVKNGEVSLITDYGVIRVPVAKLTEDSRKKLGISADANVAQLEKRIAELEALVERLRAENAQLRRQPLPPSTPTPVQPLTGGGTNKVTPGQPAKAGGYWISSTGKRHNARCRYYATSKGRSGSATEGVACKVCGG</sequence>
<comment type="caution">
    <text evidence="3">The sequence shown here is derived from an EMBL/GenBank/DDBJ whole genome shotgun (WGS) entry which is preliminary data.</text>
</comment>
<evidence type="ECO:0000256" key="1">
    <source>
        <dbReference type="SAM" id="MobiDB-lite"/>
    </source>
</evidence>
<reference evidence="3 4" key="1">
    <citation type="submission" date="2024-04" db="EMBL/GenBank/DDBJ databases">
        <title>Luteolibacter sp. isolated from soil.</title>
        <authorList>
            <person name="An J."/>
        </authorList>
    </citation>
    <scope>NUCLEOTIDE SEQUENCE [LARGE SCALE GENOMIC DNA]</scope>
    <source>
        <strain evidence="3 4">Y139</strain>
    </source>
</reference>
<keyword evidence="2" id="KW-0732">Signal</keyword>
<gene>
    <name evidence="3" type="ORF">WKV53_27565</name>
</gene>
<feature type="region of interest" description="Disordered" evidence="1">
    <location>
        <begin position="110"/>
        <end position="147"/>
    </location>
</feature>
<evidence type="ECO:0000313" key="3">
    <source>
        <dbReference type="EMBL" id="MEK7954306.1"/>
    </source>
</evidence>
<name>A0ABU9B324_9BACT</name>
<keyword evidence="4" id="KW-1185">Reference proteome</keyword>
<feature type="chain" id="PRO_5047378026" evidence="2">
    <location>
        <begin position="21"/>
        <end position="181"/>
    </location>
</feature>
<dbReference type="CDD" id="cd14686">
    <property type="entry name" value="bZIP"/>
    <property type="match status" value="1"/>
</dbReference>